<reference evidence="1" key="1">
    <citation type="submission" date="2018-05" db="EMBL/GenBank/DDBJ databases">
        <authorList>
            <person name="Lanie J.A."/>
            <person name="Ng W.-L."/>
            <person name="Kazmierczak K.M."/>
            <person name="Andrzejewski T.M."/>
            <person name="Davidsen T.M."/>
            <person name="Wayne K.J."/>
            <person name="Tettelin H."/>
            <person name="Glass J.I."/>
            <person name="Rusch D."/>
            <person name="Podicherti R."/>
            <person name="Tsui H.-C.T."/>
            <person name="Winkler M.E."/>
        </authorList>
    </citation>
    <scope>NUCLEOTIDE SEQUENCE</scope>
</reference>
<gene>
    <name evidence="1" type="ORF">METZ01_LOCUS240829</name>
</gene>
<accession>A0A382HLL2</accession>
<protein>
    <submittedName>
        <fullName evidence="1">Uncharacterized protein</fullName>
    </submittedName>
</protein>
<proteinExistence type="predicted"/>
<evidence type="ECO:0000313" key="1">
    <source>
        <dbReference type="EMBL" id="SVB87975.1"/>
    </source>
</evidence>
<dbReference type="AlphaFoldDB" id="A0A382HLL2"/>
<sequence>MMEDGTPLQNKFKLAFTEAKYCEEVKKVIDVGVSFARLSHDLNIEYSAECKPKQWHITKKGIKNDI</sequence>
<organism evidence="1">
    <name type="scientific">marine metagenome</name>
    <dbReference type="NCBI Taxonomy" id="408172"/>
    <lineage>
        <taxon>unclassified sequences</taxon>
        <taxon>metagenomes</taxon>
        <taxon>ecological metagenomes</taxon>
    </lineage>
</organism>
<name>A0A382HLL2_9ZZZZ</name>
<dbReference type="EMBL" id="UINC01061904">
    <property type="protein sequence ID" value="SVB87975.1"/>
    <property type="molecule type" value="Genomic_DNA"/>
</dbReference>